<evidence type="ECO:0000313" key="12">
    <source>
        <dbReference type="EMBL" id="VFQ46838.1"/>
    </source>
</evidence>
<evidence type="ECO:0000259" key="10">
    <source>
        <dbReference type="Pfam" id="PF00593"/>
    </source>
</evidence>
<keyword evidence="4 8" id="KW-0812">Transmembrane</keyword>
<dbReference type="AlphaFoldDB" id="A0A4V6ILX7"/>
<evidence type="ECO:0000256" key="9">
    <source>
        <dbReference type="RuleBase" id="RU003357"/>
    </source>
</evidence>
<sequence>MNRTSKGSPGPRARYFMALSLLLLLGSPLRSSGQEVVDLSIEDLMNINVTSVGKKEQHLSDSTAAVFVITNQDLKRSGVTNIPDALRMVPGLTVSRIDSNKWAVNSRGATSRFADKLLVFIDGRTVYTPFFSGVYWEVQDVMLEDVDRIEVIRGPGATLWGANAVNGVINIITRQASDTVGGVVTVGGGTTEEGFAEARYGAALGKATHGRFYAKGFKRDEFERASGDGAGDDWEMAQGGFRVDTRRTARDSFTFQGDLYDGEINQEVVLPSLAPPYAEIVEDTADVSGGNLLTRWQRVLSSTSDLSLQLIYDVSKREEAFTNEEKENIDVDFQHHFKAGERHDIVWGAGYQRIHDELADTSVLTYSPESRTDDLFSAFLQDEILLSDNRLWLTLGSKVEHNESTGYEVQPSARLLFSPRPNHKLWAAVSRAVRTPSRVERDGEVTLYVVPPLSAENPSPLPVVVTGIGVDDEQSEELIAYEVGYRFMPRPTISVDIAGYYHDYDHLRVTRQGAPEFQGTYIKQPFLLVHEFSSRAYGAELATAWQVTDWLKEDLAYTYLNSNLEEEGQVGREPTHQVSLRSAVDMGKDLELDLWLRYVDDSSAAYAASPDGTYEIDDYLTLDIRLSWSPAPALELSVVGQNLLDERHPEYVMENYGLPTEVPRSVYGKITYRF</sequence>
<dbReference type="Pfam" id="PF07715">
    <property type="entry name" value="Plug"/>
    <property type="match status" value="1"/>
</dbReference>
<keyword evidence="7 8" id="KW-0998">Cell outer membrane</keyword>
<dbReference type="InterPro" id="IPR037066">
    <property type="entry name" value="Plug_dom_sf"/>
</dbReference>
<evidence type="ECO:0000259" key="11">
    <source>
        <dbReference type="Pfam" id="PF07715"/>
    </source>
</evidence>
<reference evidence="12 13" key="1">
    <citation type="submission" date="2019-03" db="EMBL/GenBank/DDBJ databases">
        <authorList>
            <person name="Nijsse B."/>
        </authorList>
    </citation>
    <scope>NUCLEOTIDE SEQUENCE [LARGE SCALE GENOMIC DNA]</scope>
    <source>
        <strain evidence="12">Desulfoluna butyratoxydans MSL71</strain>
    </source>
</reference>
<dbReference type="PROSITE" id="PS52016">
    <property type="entry name" value="TONB_DEPENDENT_REC_3"/>
    <property type="match status" value="1"/>
</dbReference>
<dbReference type="PANTHER" id="PTHR30069:SF37">
    <property type="entry name" value="FERRIC VIBRIOBACTIN RECEPTOR VIUA"/>
    <property type="match status" value="1"/>
</dbReference>
<evidence type="ECO:0000256" key="6">
    <source>
        <dbReference type="ARBA" id="ARBA00023136"/>
    </source>
</evidence>
<evidence type="ECO:0000256" key="3">
    <source>
        <dbReference type="ARBA" id="ARBA00022452"/>
    </source>
</evidence>
<dbReference type="Gene3D" id="2.170.130.10">
    <property type="entry name" value="TonB-dependent receptor, plug domain"/>
    <property type="match status" value="1"/>
</dbReference>
<evidence type="ECO:0000256" key="1">
    <source>
        <dbReference type="ARBA" id="ARBA00004571"/>
    </source>
</evidence>
<evidence type="ECO:0000256" key="5">
    <source>
        <dbReference type="ARBA" id="ARBA00023077"/>
    </source>
</evidence>
<evidence type="ECO:0000256" key="2">
    <source>
        <dbReference type="ARBA" id="ARBA00022448"/>
    </source>
</evidence>
<dbReference type="PANTHER" id="PTHR30069">
    <property type="entry name" value="TONB-DEPENDENT OUTER MEMBRANE RECEPTOR"/>
    <property type="match status" value="1"/>
</dbReference>
<protein>
    <submittedName>
        <fullName evidence="12">Tonb-dependent receptor beta-barrel</fullName>
    </submittedName>
</protein>
<evidence type="ECO:0000256" key="4">
    <source>
        <dbReference type="ARBA" id="ARBA00022692"/>
    </source>
</evidence>
<keyword evidence="2 8" id="KW-0813">Transport</keyword>
<dbReference type="InterPro" id="IPR039426">
    <property type="entry name" value="TonB-dep_rcpt-like"/>
</dbReference>
<keyword evidence="13" id="KW-1185">Reference proteome</keyword>
<gene>
    <name evidence="12" type="ORF">MSL71_45140</name>
</gene>
<evidence type="ECO:0000313" key="13">
    <source>
        <dbReference type="Proteomes" id="UP000507962"/>
    </source>
</evidence>
<dbReference type="Pfam" id="PF00593">
    <property type="entry name" value="TonB_dep_Rec_b-barrel"/>
    <property type="match status" value="1"/>
</dbReference>
<dbReference type="GO" id="GO:0009279">
    <property type="term" value="C:cell outer membrane"/>
    <property type="evidence" value="ECO:0007669"/>
    <property type="project" value="UniProtKB-SubCell"/>
</dbReference>
<proteinExistence type="inferred from homology"/>
<keyword evidence="5 9" id="KW-0798">TonB box</keyword>
<dbReference type="Proteomes" id="UP000507962">
    <property type="component" value="Unassembled WGS sequence"/>
</dbReference>
<dbReference type="GO" id="GO:0015344">
    <property type="term" value="F:siderophore uptake transmembrane transporter activity"/>
    <property type="evidence" value="ECO:0007669"/>
    <property type="project" value="TreeGrafter"/>
</dbReference>
<name>A0A4V6ILX7_9BACT</name>
<keyword evidence="12" id="KW-0675">Receptor</keyword>
<organism evidence="12 13">
    <name type="scientific">Desulfoluna butyratoxydans</name>
    <dbReference type="NCBI Taxonomy" id="231438"/>
    <lineage>
        <taxon>Bacteria</taxon>
        <taxon>Pseudomonadati</taxon>
        <taxon>Thermodesulfobacteriota</taxon>
        <taxon>Desulfobacteria</taxon>
        <taxon>Desulfobacterales</taxon>
        <taxon>Desulfolunaceae</taxon>
        <taxon>Desulfoluna</taxon>
    </lineage>
</organism>
<evidence type="ECO:0000256" key="7">
    <source>
        <dbReference type="ARBA" id="ARBA00023237"/>
    </source>
</evidence>
<dbReference type="GO" id="GO:0044718">
    <property type="term" value="P:siderophore transmembrane transport"/>
    <property type="evidence" value="ECO:0007669"/>
    <property type="project" value="TreeGrafter"/>
</dbReference>
<feature type="domain" description="TonB-dependent receptor plug" evidence="11">
    <location>
        <begin position="60"/>
        <end position="168"/>
    </location>
</feature>
<dbReference type="Gene3D" id="2.40.170.20">
    <property type="entry name" value="TonB-dependent receptor, beta-barrel domain"/>
    <property type="match status" value="1"/>
</dbReference>
<comment type="subcellular location">
    <subcellularLocation>
        <location evidence="1 8">Cell outer membrane</location>
        <topology evidence="1 8">Multi-pass membrane protein</topology>
    </subcellularLocation>
</comment>
<keyword evidence="3 8" id="KW-1134">Transmembrane beta strand</keyword>
<dbReference type="EMBL" id="CAADHO010000011">
    <property type="protein sequence ID" value="VFQ46838.1"/>
    <property type="molecule type" value="Genomic_DNA"/>
</dbReference>
<dbReference type="InterPro" id="IPR000531">
    <property type="entry name" value="Beta-barrel_TonB"/>
</dbReference>
<feature type="domain" description="TonB-dependent receptor-like beta-barrel" evidence="10">
    <location>
        <begin position="233"/>
        <end position="643"/>
    </location>
</feature>
<dbReference type="RefSeq" id="WP_218951116.1">
    <property type="nucleotide sequence ID" value="NZ_CAADHO010000011.1"/>
</dbReference>
<dbReference type="SUPFAM" id="SSF56935">
    <property type="entry name" value="Porins"/>
    <property type="match status" value="1"/>
</dbReference>
<dbReference type="InterPro" id="IPR036942">
    <property type="entry name" value="Beta-barrel_TonB_sf"/>
</dbReference>
<comment type="similarity">
    <text evidence="8 9">Belongs to the TonB-dependent receptor family.</text>
</comment>
<evidence type="ECO:0000256" key="8">
    <source>
        <dbReference type="PROSITE-ProRule" id="PRU01360"/>
    </source>
</evidence>
<dbReference type="InterPro" id="IPR012910">
    <property type="entry name" value="Plug_dom"/>
</dbReference>
<accession>A0A4V6ILX7</accession>
<keyword evidence="6 8" id="KW-0472">Membrane</keyword>